<dbReference type="EMBL" id="CP009997">
    <property type="protein sequence ID" value="AJJ36696.1"/>
    <property type="molecule type" value="Genomic_DNA"/>
</dbReference>
<dbReference type="Proteomes" id="UP000031883">
    <property type="component" value="Chromosome"/>
</dbReference>
<evidence type="ECO:0000313" key="2">
    <source>
        <dbReference type="EMBL" id="AJJ36696.1"/>
    </source>
</evidence>
<keyword evidence="1" id="KW-0472">Membrane</keyword>
<evidence type="ECO:0000256" key="1">
    <source>
        <dbReference type="SAM" id="Phobius"/>
    </source>
</evidence>
<dbReference type="RefSeq" id="WP_042562578.1">
    <property type="nucleotide sequence ID" value="NZ_CP009997.1"/>
</dbReference>
<gene>
    <name evidence="2" type="ORF">CH54_2096</name>
</gene>
<keyword evidence="1" id="KW-1133">Transmembrane helix</keyword>
<dbReference type="NCBIfam" id="NF033634">
    <property type="entry name" value="SLATT_1"/>
    <property type="match status" value="1"/>
</dbReference>
<evidence type="ECO:0008006" key="4">
    <source>
        <dbReference type="Google" id="ProtNLM"/>
    </source>
</evidence>
<keyword evidence="3" id="KW-1185">Reference proteome</keyword>
<protein>
    <recommendedName>
        <fullName evidence="4">DUF4231 domain-containing protein</fullName>
    </recommendedName>
</protein>
<proteinExistence type="predicted"/>
<sequence>MSQASPRSVLLGMVSSKIQLLKSKCKTNKRFFQWLTASSILFSAAITLILGFDLPEHTLGQKNFALVLGMLLTLLNGWMALFDYKKLWLRQKSTLFGLYQLENELNFLSDSQHDQEKVEALFNIYQRIWEKGGNEWISIHTTPTNENN</sequence>
<keyword evidence="1" id="KW-0812">Transmembrane</keyword>
<reference evidence="2 3" key="1">
    <citation type="journal article" date="2015" name="Genome Announc.">
        <title>Thirty-Two Complete Genome Assemblies of Nine Yersinia Species, Including Y. pestis, Y. pseudotuberculosis, and Y. enterocolitica.</title>
        <authorList>
            <person name="Johnson S.L."/>
            <person name="Daligault H.E."/>
            <person name="Davenport K.W."/>
            <person name="Jaissle J."/>
            <person name="Frey K.G."/>
            <person name="Ladner J.T."/>
            <person name="Broomall S.M."/>
            <person name="Bishop-Lilly K.A."/>
            <person name="Bruce D.C."/>
            <person name="Coyne S.R."/>
            <person name="Gibbons H.S."/>
            <person name="Lo C.C."/>
            <person name="Munk A.C."/>
            <person name="Rosenzweig C.N."/>
            <person name="Koroleva G.I."/>
            <person name="Palacios G.F."/>
            <person name="Redden C.L."/>
            <person name="Xu Y."/>
            <person name="Minogue T.D."/>
            <person name="Chain P.S."/>
        </authorList>
    </citation>
    <scope>NUCLEOTIDE SEQUENCE [LARGE SCALE GENOMIC DNA]</scope>
    <source>
        <strain evidence="2 3">Y231</strain>
    </source>
</reference>
<organism evidence="2 3">
    <name type="scientific">Yersinia rochesterensis</name>
    <dbReference type="NCBI Taxonomy" id="1604335"/>
    <lineage>
        <taxon>Bacteria</taxon>
        <taxon>Pseudomonadati</taxon>
        <taxon>Pseudomonadota</taxon>
        <taxon>Gammaproteobacteria</taxon>
        <taxon>Enterobacterales</taxon>
        <taxon>Yersiniaceae</taxon>
        <taxon>Yersinia</taxon>
    </lineage>
</organism>
<accession>A0ABN4FIM1</accession>
<feature type="transmembrane region" description="Helical" evidence="1">
    <location>
        <begin position="31"/>
        <end position="52"/>
    </location>
</feature>
<feature type="transmembrane region" description="Helical" evidence="1">
    <location>
        <begin position="64"/>
        <end position="82"/>
    </location>
</feature>
<evidence type="ECO:0000313" key="3">
    <source>
        <dbReference type="Proteomes" id="UP000031883"/>
    </source>
</evidence>
<name>A0ABN4FIM1_9GAMM</name>